<dbReference type="EMBL" id="FNVO01000014">
    <property type="protein sequence ID" value="SEG81552.1"/>
    <property type="molecule type" value="Genomic_DNA"/>
</dbReference>
<dbReference type="InterPro" id="IPR036390">
    <property type="entry name" value="WH_DNA-bd_sf"/>
</dbReference>
<accession>A0A1H6D8I8</accession>
<keyword evidence="2" id="KW-0238">DNA-binding</keyword>
<reference evidence="3" key="1">
    <citation type="submission" date="2016-10" db="EMBL/GenBank/DDBJ databases">
        <authorList>
            <person name="Varghese N."/>
            <person name="Submissions S."/>
        </authorList>
    </citation>
    <scope>NUCLEOTIDE SEQUENCE [LARGE SCALE GENOMIC DNA]</scope>
    <source>
        <strain evidence="3">DSM 43163</strain>
    </source>
</reference>
<dbReference type="Pfam" id="PF12802">
    <property type="entry name" value="MarR_2"/>
    <property type="match status" value="1"/>
</dbReference>
<dbReference type="InterPro" id="IPR036388">
    <property type="entry name" value="WH-like_DNA-bd_sf"/>
</dbReference>
<evidence type="ECO:0000313" key="2">
    <source>
        <dbReference type="EMBL" id="SEG81552.1"/>
    </source>
</evidence>
<dbReference type="GO" id="GO:0003677">
    <property type="term" value="F:DNA binding"/>
    <property type="evidence" value="ECO:0007669"/>
    <property type="project" value="UniProtKB-KW"/>
</dbReference>
<protein>
    <submittedName>
        <fullName evidence="2">DNA-binding transcriptional regulator, MarR family</fullName>
    </submittedName>
</protein>
<organism evidence="2 3">
    <name type="scientific">Thermomonospora echinospora</name>
    <dbReference type="NCBI Taxonomy" id="1992"/>
    <lineage>
        <taxon>Bacteria</taxon>
        <taxon>Bacillati</taxon>
        <taxon>Actinomycetota</taxon>
        <taxon>Actinomycetes</taxon>
        <taxon>Streptosporangiales</taxon>
        <taxon>Thermomonosporaceae</taxon>
        <taxon>Thermomonospora</taxon>
    </lineage>
</organism>
<dbReference type="GO" id="GO:0003700">
    <property type="term" value="F:DNA-binding transcription factor activity"/>
    <property type="evidence" value="ECO:0007669"/>
    <property type="project" value="InterPro"/>
</dbReference>
<keyword evidence="3" id="KW-1185">Reference proteome</keyword>
<proteinExistence type="predicted"/>
<dbReference type="AlphaFoldDB" id="A0A1H6D8I8"/>
<dbReference type="PROSITE" id="PS50995">
    <property type="entry name" value="HTH_MARR_2"/>
    <property type="match status" value="1"/>
</dbReference>
<dbReference type="Gene3D" id="1.10.10.10">
    <property type="entry name" value="Winged helix-like DNA-binding domain superfamily/Winged helix DNA-binding domain"/>
    <property type="match status" value="1"/>
</dbReference>
<dbReference type="PANTHER" id="PTHR33164">
    <property type="entry name" value="TRANSCRIPTIONAL REGULATOR, MARR FAMILY"/>
    <property type="match status" value="1"/>
</dbReference>
<name>A0A1H6D8I8_9ACTN</name>
<dbReference type="Proteomes" id="UP000236723">
    <property type="component" value="Unassembled WGS sequence"/>
</dbReference>
<evidence type="ECO:0000259" key="1">
    <source>
        <dbReference type="PROSITE" id="PS50995"/>
    </source>
</evidence>
<dbReference type="PRINTS" id="PR00598">
    <property type="entry name" value="HTHMARR"/>
</dbReference>
<evidence type="ECO:0000313" key="3">
    <source>
        <dbReference type="Proteomes" id="UP000236723"/>
    </source>
</evidence>
<gene>
    <name evidence="2" type="ORF">SAMN04489712_11482</name>
</gene>
<dbReference type="SUPFAM" id="SSF46785">
    <property type="entry name" value="Winged helix' DNA-binding domain"/>
    <property type="match status" value="1"/>
</dbReference>
<sequence length="176" mass="19931">MGKAIPVHDRCGAGPVAPDPVLLLPTHLMAELLKLARRTSAELFPTGGLRPPHVVALAWLDGHGPMSQRQVSERMRVNPADMVGVVDELERLGHVERRRDPRDRRRYALHLTDSGRRALHDWRARGERLNDTVFAPLAPHERDTLQELLLKVLVHHDPRFAPAVRHQEPDRVSRST</sequence>
<dbReference type="SMART" id="SM00347">
    <property type="entry name" value="HTH_MARR"/>
    <property type="match status" value="1"/>
</dbReference>
<dbReference type="PANTHER" id="PTHR33164:SF43">
    <property type="entry name" value="HTH-TYPE TRANSCRIPTIONAL REPRESSOR YETL"/>
    <property type="match status" value="1"/>
</dbReference>
<dbReference type="InterPro" id="IPR000835">
    <property type="entry name" value="HTH_MarR-typ"/>
</dbReference>
<feature type="domain" description="HTH marR-type" evidence="1">
    <location>
        <begin position="25"/>
        <end position="154"/>
    </location>
</feature>
<dbReference type="GO" id="GO:0006950">
    <property type="term" value="P:response to stress"/>
    <property type="evidence" value="ECO:0007669"/>
    <property type="project" value="TreeGrafter"/>
</dbReference>
<dbReference type="InterPro" id="IPR039422">
    <property type="entry name" value="MarR/SlyA-like"/>
</dbReference>